<name>A0AAW0GJP0_9APHY</name>
<dbReference type="AlphaFoldDB" id="A0AAW0GJP0"/>
<organism evidence="2 3">
    <name type="scientific">Cerrena zonata</name>
    <dbReference type="NCBI Taxonomy" id="2478898"/>
    <lineage>
        <taxon>Eukaryota</taxon>
        <taxon>Fungi</taxon>
        <taxon>Dikarya</taxon>
        <taxon>Basidiomycota</taxon>
        <taxon>Agaricomycotina</taxon>
        <taxon>Agaricomycetes</taxon>
        <taxon>Polyporales</taxon>
        <taxon>Cerrenaceae</taxon>
        <taxon>Cerrena</taxon>
    </lineage>
</organism>
<reference evidence="2 3" key="1">
    <citation type="submission" date="2022-09" db="EMBL/GenBank/DDBJ databases">
        <authorList>
            <person name="Palmer J.M."/>
        </authorList>
    </citation>
    <scope>NUCLEOTIDE SEQUENCE [LARGE SCALE GENOMIC DNA]</scope>
    <source>
        <strain evidence="2 3">DSM 7382</strain>
    </source>
</reference>
<dbReference type="Proteomes" id="UP001385951">
    <property type="component" value="Unassembled WGS sequence"/>
</dbReference>
<feature type="compositionally biased region" description="Polar residues" evidence="1">
    <location>
        <begin position="158"/>
        <end position="177"/>
    </location>
</feature>
<feature type="compositionally biased region" description="Basic and acidic residues" evidence="1">
    <location>
        <begin position="194"/>
        <end position="204"/>
    </location>
</feature>
<evidence type="ECO:0000313" key="3">
    <source>
        <dbReference type="Proteomes" id="UP001385951"/>
    </source>
</evidence>
<protein>
    <submittedName>
        <fullName evidence="2">Uncharacterized protein</fullName>
    </submittedName>
</protein>
<dbReference type="EMBL" id="JASBNA010000008">
    <property type="protein sequence ID" value="KAK7689701.1"/>
    <property type="molecule type" value="Genomic_DNA"/>
</dbReference>
<dbReference type="Pfam" id="PF20414">
    <property type="entry name" value="DUF6698"/>
    <property type="match status" value="1"/>
</dbReference>
<comment type="caution">
    <text evidence="2">The sequence shown here is derived from an EMBL/GenBank/DDBJ whole genome shotgun (WGS) entry which is preliminary data.</text>
</comment>
<feature type="region of interest" description="Disordered" evidence="1">
    <location>
        <begin position="523"/>
        <end position="550"/>
    </location>
</feature>
<keyword evidence="3" id="KW-1185">Reference proteome</keyword>
<sequence length="550" mass="60783">MNTSTYHTSQAGSHSLDTHNGGTAPSTTGQWSASTTGTGNQAQPTSEPTSQVQVTTNSMLPPTVNGMYTGNHNITYSQAHYPHGRDLAQQHMYPSSTFITFAPGHSHSNEGIIDPSLRQPTIAAMGEAMRTSVLTASGHTQSRTEDVVGSVIGNLTTQVVGDSTPGQFPSQSQTGQGKNKRTRNERESDDESAEEKGGTKYGISDRNEDPLKRYAHAFCHLGGVFTPIVDIVKGGVQWEIVREAGHLGDMLLPLTDFHDEEVMSIQNSDKRRMIQSWIILCNIIPGFRDKMIDKVKRHHPIEPTCDKLQAYVLNTRANDSGSLKTKCLSYIRKDHSTPQPELHGHDINNKRKRGWAHPEFAILLMPVKYDPTPKTILALKTNQPRFSVTHKQLPCFLYPEGHVWDRGNEEVGLFEGHFFTYVTQHLFTSPSSVFAVEGSGKASRKGCVAERIGITALTERCAAYAGIQAQHMLNTQEEWERIDGAFNVEKFYWTLVSILENGEEGKALMAKINRAIFGNAVGQASTESDDSDDETPDARILRQRESHKAA</sequence>
<proteinExistence type="predicted"/>
<feature type="region of interest" description="Disordered" evidence="1">
    <location>
        <begin position="158"/>
        <end position="204"/>
    </location>
</feature>
<evidence type="ECO:0000313" key="2">
    <source>
        <dbReference type="EMBL" id="KAK7689701.1"/>
    </source>
</evidence>
<accession>A0AAW0GJP0</accession>
<feature type="compositionally biased region" description="Basic and acidic residues" evidence="1">
    <location>
        <begin position="536"/>
        <end position="550"/>
    </location>
</feature>
<feature type="region of interest" description="Disordered" evidence="1">
    <location>
        <begin position="1"/>
        <end position="63"/>
    </location>
</feature>
<evidence type="ECO:0000256" key="1">
    <source>
        <dbReference type="SAM" id="MobiDB-lite"/>
    </source>
</evidence>
<gene>
    <name evidence="2" type="ORF">QCA50_007496</name>
</gene>
<dbReference type="InterPro" id="IPR046521">
    <property type="entry name" value="DUF6698"/>
</dbReference>